<comment type="caution">
    <text evidence="1">The sequence shown here is derived from an EMBL/GenBank/DDBJ whole genome shotgun (WGS) entry which is preliminary data.</text>
</comment>
<organism evidence="1 2">
    <name type="scientific">Funneliformis caledonium</name>
    <dbReference type="NCBI Taxonomy" id="1117310"/>
    <lineage>
        <taxon>Eukaryota</taxon>
        <taxon>Fungi</taxon>
        <taxon>Fungi incertae sedis</taxon>
        <taxon>Mucoromycota</taxon>
        <taxon>Glomeromycotina</taxon>
        <taxon>Glomeromycetes</taxon>
        <taxon>Glomerales</taxon>
        <taxon>Glomeraceae</taxon>
        <taxon>Funneliformis</taxon>
    </lineage>
</organism>
<feature type="non-terminal residue" evidence="1">
    <location>
        <position position="1"/>
    </location>
</feature>
<gene>
    <name evidence="1" type="ORF">FCALED_LOCUS14592</name>
</gene>
<dbReference type="EMBL" id="CAJVPQ010010932">
    <property type="protein sequence ID" value="CAG8724798.1"/>
    <property type="molecule type" value="Genomic_DNA"/>
</dbReference>
<evidence type="ECO:0000313" key="1">
    <source>
        <dbReference type="EMBL" id="CAG8724798.1"/>
    </source>
</evidence>
<name>A0A9N9I8Q2_9GLOM</name>
<dbReference type="OrthoDB" id="2405731at2759"/>
<reference evidence="1" key="1">
    <citation type="submission" date="2021-06" db="EMBL/GenBank/DDBJ databases">
        <authorList>
            <person name="Kallberg Y."/>
            <person name="Tangrot J."/>
            <person name="Rosling A."/>
        </authorList>
    </citation>
    <scope>NUCLEOTIDE SEQUENCE</scope>
    <source>
        <strain evidence="1">UK204</strain>
    </source>
</reference>
<proteinExistence type="predicted"/>
<evidence type="ECO:0000313" key="2">
    <source>
        <dbReference type="Proteomes" id="UP000789570"/>
    </source>
</evidence>
<dbReference type="AlphaFoldDB" id="A0A9N9I8Q2"/>
<dbReference type="Proteomes" id="UP000789570">
    <property type="component" value="Unassembled WGS sequence"/>
</dbReference>
<sequence length="46" mass="5194">SSIPKWVPILVPENILRFMGKYTLDENPSHDKLKIVANAGDLIDMN</sequence>
<protein>
    <submittedName>
        <fullName evidence="1">17366_t:CDS:1</fullName>
    </submittedName>
</protein>
<keyword evidence="2" id="KW-1185">Reference proteome</keyword>
<accession>A0A9N9I8Q2</accession>